<accession>A0ABQ9FT79</accession>
<evidence type="ECO:0008006" key="3">
    <source>
        <dbReference type="Google" id="ProtNLM"/>
    </source>
</evidence>
<name>A0ABQ9FT79_TEGGR</name>
<gene>
    <name evidence="1" type="ORF">KUTeg_002050</name>
</gene>
<reference evidence="1 2" key="1">
    <citation type="submission" date="2022-12" db="EMBL/GenBank/DDBJ databases">
        <title>Chromosome-level genome of Tegillarca granosa.</title>
        <authorList>
            <person name="Kim J."/>
        </authorList>
    </citation>
    <scope>NUCLEOTIDE SEQUENCE [LARGE SCALE GENOMIC DNA]</scope>
    <source>
        <strain evidence="1">Teg-2019</strain>
        <tissue evidence="1">Adductor muscle</tissue>
    </source>
</reference>
<evidence type="ECO:0000313" key="2">
    <source>
        <dbReference type="Proteomes" id="UP001217089"/>
    </source>
</evidence>
<dbReference type="EMBL" id="JARBDR010000141">
    <property type="protein sequence ID" value="KAJ8320463.1"/>
    <property type="molecule type" value="Genomic_DNA"/>
</dbReference>
<organism evidence="1 2">
    <name type="scientific">Tegillarca granosa</name>
    <name type="common">Malaysian cockle</name>
    <name type="synonym">Anadara granosa</name>
    <dbReference type="NCBI Taxonomy" id="220873"/>
    <lineage>
        <taxon>Eukaryota</taxon>
        <taxon>Metazoa</taxon>
        <taxon>Spiralia</taxon>
        <taxon>Lophotrochozoa</taxon>
        <taxon>Mollusca</taxon>
        <taxon>Bivalvia</taxon>
        <taxon>Autobranchia</taxon>
        <taxon>Pteriomorphia</taxon>
        <taxon>Arcoida</taxon>
        <taxon>Arcoidea</taxon>
        <taxon>Arcidae</taxon>
        <taxon>Tegillarca</taxon>
    </lineage>
</organism>
<evidence type="ECO:0000313" key="1">
    <source>
        <dbReference type="EMBL" id="KAJ8320463.1"/>
    </source>
</evidence>
<protein>
    <recommendedName>
        <fullName evidence="3">Prohibitin</fullName>
    </recommendedName>
</protein>
<keyword evidence="2" id="KW-1185">Reference proteome</keyword>
<proteinExistence type="predicted"/>
<comment type="caution">
    <text evidence="1">The sequence shown here is derived from an EMBL/GenBank/DDBJ whole genome shotgun (WGS) entry which is preliminary data.</text>
</comment>
<dbReference type="Proteomes" id="UP001217089">
    <property type="component" value="Unassembled WGS sequence"/>
</dbReference>
<sequence length="122" mass="13447">MHSQLQYSKIKCVIHVALNERPRLLTEAGTEKREAETQAEIIIDKANSDARILQNLAKSEAEAIIAQYEKEAEAYQKILSNTGLGFTIEGFISYLGIRVIADAKNPVFIGLQSPAKSSYAPP</sequence>